<dbReference type="PROSITE" id="PS51257">
    <property type="entry name" value="PROKAR_LIPOPROTEIN"/>
    <property type="match status" value="1"/>
</dbReference>
<dbReference type="STRING" id="1267564.SAMN05192561_10384"/>
<sequence>MDPTRRRVLVGIALPAIASVGGCLGDVLSDGGGNGIDPSVTGTSTGTDDGKPTDGPDTPGGSDATGVTVHDLTVRPELVAMDSPDSYGVYGGRGSQYVVADVAVEDPTSSPPDSFALETPAETFPATTGIGPSPGTLVDFGEAYGWPEPDPAERGWVAVPVPNPIPAASDARLVWGTDDGTGEGDGDGSAGAHVLAADTTAALERGPTDFAVSVDAPDAITLGETVTATIAVENVGDVDGTFVAAINRIGPRIAYAPEAAVSLSVPAGETATHTYEHAVTDPEIAEQEGPTLRLRIHWRDGDRSHDVAIRTGE</sequence>
<evidence type="ECO:0000313" key="3">
    <source>
        <dbReference type="Proteomes" id="UP000199215"/>
    </source>
</evidence>
<dbReference type="OrthoDB" id="270566at2157"/>
<feature type="region of interest" description="Disordered" evidence="1">
    <location>
        <begin position="34"/>
        <end position="67"/>
    </location>
</feature>
<protein>
    <recommendedName>
        <fullName evidence="4">CARDB protein</fullName>
    </recommendedName>
</protein>
<keyword evidence="3" id="KW-1185">Reference proteome</keyword>
<accession>A0A1H6IPT6</accession>
<dbReference type="Gene3D" id="2.60.40.10">
    <property type="entry name" value="Immunoglobulins"/>
    <property type="match status" value="1"/>
</dbReference>
<dbReference type="RefSeq" id="WP_092816618.1">
    <property type="nucleotide sequence ID" value="NZ_FNWU01000003.1"/>
</dbReference>
<reference evidence="2 3" key="1">
    <citation type="submission" date="2016-10" db="EMBL/GenBank/DDBJ databases">
        <authorList>
            <person name="de Groot N.N."/>
        </authorList>
    </citation>
    <scope>NUCLEOTIDE SEQUENCE [LARGE SCALE GENOMIC DNA]</scope>
    <source>
        <strain evidence="2 3">IBRC-M10418</strain>
    </source>
</reference>
<proteinExistence type="predicted"/>
<feature type="compositionally biased region" description="Low complexity" evidence="1">
    <location>
        <begin position="37"/>
        <end position="47"/>
    </location>
</feature>
<evidence type="ECO:0000313" key="2">
    <source>
        <dbReference type="EMBL" id="SEH49504.1"/>
    </source>
</evidence>
<dbReference type="Proteomes" id="UP000199215">
    <property type="component" value="Unassembled WGS sequence"/>
</dbReference>
<name>A0A1H6IPT6_9EURY</name>
<feature type="compositionally biased region" description="Low complexity" evidence="1">
    <location>
        <begin position="55"/>
        <end position="66"/>
    </location>
</feature>
<evidence type="ECO:0000256" key="1">
    <source>
        <dbReference type="SAM" id="MobiDB-lite"/>
    </source>
</evidence>
<dbReference type="AlphaFoldDB" id="A0A1H6IPT6"/>
<organism evidence="2 3">
    <name type="scientific">Halopenitus malekzadehii</name>
    <dbReference type="NCBI Taxonomy" id="1267564"/>
    <lineage>
        <taxon>Archaea</taxon>
        <taxon>Methanobacteriati</taxon>
        <taxon>Methanobacteriota</taxon>
        <taxon>Stenosarchaea group</taxon>
        <taxon>Halobacteria</taxon>
        <taxon>Halobacteriales</taxon>
        <taxon>Haloferacaceae</taxon>
        <taxon>Halopenitus</taxon>
    </lineage>
</organism>
<dbReference type="EMBL" id="FNWU01000003">
    <property type="protein sequence ID" value="SEH49504.1"/>
    <property type="molecule type" value="Genomic_DNA"/>
</dbReference>
<dbReference type="InterPro" id="IPR013783">
    <property type="entry name" value="Ig-like_fold"/>
</dbReference>
<gene>
    <name evidence="2" type="ORF">SAMN05192561_10384</name>
</gene>
<evidence type="ECO:0008006" key="4">
    <source>
        <dbReference type="Google" id="ProtNLM"/>
    </source>
</evidence>